<dbReference type="GO" id="GO:1990281">
    <property type="term" value="C:efflux pump complex"/>
    <property type="evidence" value="ECO:0007669"/>
    <property type="project" value="TreeGrafter"/>
</dbReference>
<evidence type="ECO:0000313" key="2">
    <source>
        <dbReference type="EMBL" id="QHQ37177.1"/>
    </source>
</evidence>
<reference evidence="2 3" key="1">
    <citation type="submission" date="2019-12" db="EMBL/GenBank/DDBJ databases">
        <title>Complete genome sequence of Algicella marina strain 9Alg 56(T) isolated from the red alga Tichocarpus crinitus.</title>
        <authorList>
            <person name="Kim S.-G."/>
            <person name="Nedashkovskaya O.I."/>
        </authorList>
    </citation>
    <scope>NUCLEOTIDE SEQUENCE [LARGE SCALE GENOMIC DNA]</scope>
    <source>
        <strain evidence="2 3">9Alg 56</strain>
    </source>
</reference>
<evidence type="ECO:0000256" key="1">
    <source>
        <dbReference type="SAM" id="Coils"/>
    </source>
</evidence>
<dbReference type="Gene3D" id="1.10.287.470">
    <property type="entry name" value="Helix hairpin bin"/>
    <property type="match status" value="1"/>
</dbReference>
<keyword evidence="3" id="KW-1185">Reference proteome</keyword>
<sequence>MRFLTRGLLGIMLLTLTVGLLGMAGRTVYLAASAEQGGFGGRGENEERIFAVNVGTLTSETVRPIISSYGVIESWRTLELRTAVGGTVTEMADAFRDGGRVQAGDILVQVDRANAETALSLAKTERAEAKAEVTEADAALELAQDELATSEAQRDLRRRALARQEDLRSRGAGTEAAVETAELALSSAEQTLVGRRQALAQAQARINRAAIALERTAIQLSEAERDLSDTVILAPFTGLLSDVTAVPGGLLTTNEQIATLIDPEALEVAFRISNAQFARLVATGQPLEGTEVTATLLLEDIPLVVAGVVDRVDAEVGEGQTGRLLFARLDPEGSRALRPGDFTEVRILEPELAAVSVIPATAANTDGEILLIGEGDRLEMATVRILRRQGNDLIVGDVPFGREYVAERVPQLGAGVKVRPVRPDDGFEESAVIELTPERRALLVAAVEGNSQMPEEVRQRLIARLSEDRVPADMVARIESRMAEADVAAMDGGETLTLEPERRERLAAFVRSSAGMPEDVKARLLSQLEAEEVPRGMVERLESRMGG</sequence>
<gene>
    <name evidence="2" type="ORF">GO499_19305</name>
</gene>
<dbReference type="Gene3D" id="2.40.50.100">
    <property type="match status" value="1"/>
</dbReference>
<dbReference type="KEGG" id="amaq:GO499_19305"/>
<organism evidence="2 3">
    <name type="scientific">Algicella marina</name>
    <dbReference type="NCBI Taxonomy" id="2683284"/>
    <lineage>
        <taxon>Bacteria</taxon>
        <taxon>Pseudomonadati</taxon>
        <taxon>Pseudomonadota</taxon>
        <taxon>Alphaproteobacteria</taxon>
        <taxon>Rhodobacterales</taxon>
        <taxon>Paracoccaceae</taxon>
        <taxon>Algicella</taxon>
    </lineage>
</organism>
<name>A0A6P1T572_9RHOB</name>
<dbReference type="Gene3D" id="2.40.30.170">
    <property type="match status" value="1"/>
</dbReference>
<dbReference type="RefSeq" id="WP_161863718.1">
    <property type="nucleotide sequence ID" value="NZ_CP046620.1"/>
</dbReference>
<accession>A0A6P1T572</accession>
<feature type="coiled-coil region" evidence="1">
    <location>
        <begin position="112"/>
        <end position="153"/>
    </location>
</feature>
<dbReference type="Proteomes" id="UP000464495">
    <property type="component" value="Chromosome"/>
</dbReference>
<keyword evidence="1" id="KW-0175">Coiled coil</keyword>
<dbReference type="EMBL" id="CP046620">
    <property type="protein sequence ID" value="QHQ37177.1"/>
    <property type="molecule type" value="Genomic_DNA"/>
</dbReference>
<dbReference type="PANTHER" id="PTHR30469">
    <property type="entry name" value="MULTIDRUG RESISTANCE PROTEIN MDTA"/>
    <property type="match status" value="1"/>
</dbReference>
<dbReference type="AlphaFoldDB" id="A0A6P1T572"/>
<dbReference type="SUPFAM" id="SSF111369">
    <property type="entry name" value="HlyD-like secretion proteins"/>
    <property type="match status" value="1"/>
</dbReference>
<protein>
    <submittedName>
        <fullName evidence="2">HlyD family efflux transporter periplasmic adaptor subunit</fullName>
    </submittedName>
</protein>
<proteinExistence type="predicted"/>
<dbReference type="GO" id="GO:0015562">
    <property type="term" value="F:efflux transmembrane transporter activity"/>
    <property type="evidence" value="ECO:0007669"/>
    <property type="project" value="TreeGrafter"/>
</dbReference>
<evidence type="ECO:0000313" key="3">
    <source>
        <dbReference type="Proteomes" id="UP000464495"/>
    </source>
</evidence>